<dbReference type="InterPro" id="IPR036590">
    <property type="entry name" value="SRAP-like"/>
</dbReference>
<dbReference type="SUPFAM" id="SSF143081">
    <property type="entry name" value="BB1717-like"/>
    <property type="match status" value="1"/>
</dbReference>
<protein>
    <submittedName>
        <fullName evidence="1">Uncharacterized protein</fullName>
    </submittedName>
</protein>
<sequence>MYKIELNRSLSEIRLILNIKDVEGTYFPFQERSLGDAMPIVFDDKIRIAKWDHIFGKDMILFNQIDPSLFQENYFRCVVPINGFLILDRGNHINKFYEENKSLFFLAAICDKNNNFDFIMVENEDENQSFFFPFLPLCLSLNDINIWIGPLYSSILTNNERSFVKLDFMEVFQQEGPNPVYFTYIFDQIRKYRIDLNKKLKNITPCINEVI</sequence>
<name>A0ABR2ICN7_9EUKA</name>
<dbReference type="Proteomes" id="UP001470230">
    <property type="component" value="Unassembled WGS sequence"/>
</dbReference>
<dbReference type="EMBL" id="JAPFFF010000018">
    <property type="protein sequence ID" value="KAK8860761.1"/>
    <property type="molecule type" value="Genomic_DNA"/>
</dbReference>
<organism evidence="1 2">
    <name type="scientific">Tritrichomonas musculus</name>
    <dbReference type="NCBI Taxonomy" id="1915356"/>
    <lineage>
        <taxon>Eukaryota</taxon>
        <taxon>Metamonada</taxon>
        <taxon>Parabasalia</taxon>
        <taxon>Tritrichomonadida</taxon>
        <taxon>Tritrichomonadidae</taxon>
        <taxon>Tritrichomonas</taxon>
    </lineage>
</organism>
<reference evidence="1 2" key="1">
    <citation type="submission" date="2024-04" db="EMBL/GenBank/DDBJ databases">
        <title>Tritrichomonas musculus Genome.</title>
        <authorList>
            <person name="Alves-Ferreira E."/>
            <person name="Grigg M."/>
            <person name="Lorenzi H."/>
            <person name="Galac M."/>
        </authorList>
    </citation>
    <scope>NUCLEOTIDE SEQUENCE [LARGE SCALE GENOMIC DNA]</scope>
    <source>
        <strain evidence="1 2">EAF2021</strain>
    </source>
</reference>
<evidence type="ECO:0000313" key="2">
    <source>
        <dbReference type="Proteomes" id="UP001470230"/>
    </source>
</evidence>
<gene>
    <name evidence="1" type="ORF">M9Y10_012427</name>
</gene>
<comment type="caution">
    <text evidence="1">The sequence shown here is derived from an EMBL/GenBank/DDBJ whole genome shotgun (WGS) entry which is preliminary data.</text>
</comment>
<proteinExistence type="predicted"/>
<accession>A0ABR2ICN7</accession>
<keyword evidence="2" id="KW-1185">Reference proteome</keyword>
<evidence type="ECO:0000313" key="1">
    <source>
        <dbReference type="EMBL" id="KAK8860761.1"/>
    </source>
</evidence>